<dbReference type="InterPro" id="IPR022742">
    <property type="entry name" value="Hydrolase_4"/>
</dbReference>
<feature type="domain" description="Serine aminopeptidase S33" evidence="2">
    <location>
        <begin position="128"/>
        <end position="241"/>
    </location>
</feature>
<dbReference type="GO" id="GO:0005789">
    <property type="term" value="C:endoplasmic reticulum membrane"/>
    <property type="evidence" value="ECO:0007669"/>
    <property type="project" value="TreeGrafter"/>
</dbReference>
<dbReference type="Pfam" id="PF12146">
    <property type="entry name" value="Hydrolase_4"/>
    <property type="match status" value="1"/>
</dbReference>
<sequence length="327" mass="37988">MSFLINTAKFILYFYFFLYAVFHFVIYKYPNVAPYLIFQNTVKWPFTNLSHPIHYGLENVHNFYFQTNDGLKIGVWHYLPDGHSYDYTKHSSRSNTEHLKTFLSKSKKNPVLIYVHGNDRDRSTPFRIELCKNLVNLGFHVFALDYRGYGDSAGYPTEMGVVSDVLDLYKLILTHHADGRVYLYGHSLGTAIVCHASKLISNMKSRLDGVILEAPLLNASRASRDYHVSLAFNNNKWIQQKVDEALESQNIHFRSDMHITEINSKILIMHAKDDTFVPYSHGEELYNLAKKSKRDVKLVSFEKDLSLGHFLQSHLPIYDHIKEMIKK</sequence>
<dbReference type="GO" id="GO:0004622">
    <property type="term" value="F:phosphatidylcholine lysophospholipase activity"/>
    <property type="evidence" value="ECO:0007669"/>
    <property type="project" value="TreeGrafter"/>
</dbReference>
<evidence type="ECO:0000313" key="3">
    <source>
        <dbReference type="EMBL" id="CAF0732716.1"/>
    </source>
</evidence>
<comment type="caution">
    <text evidence="3">The sequence shown here is derived from an EMBL/GenBank/DDBJ whole genome shotgun (WGS) entry which is preliminary data.</text>
</comment>
<evidence type="ECO:0000259" key="2">
    <source>
        <dbReference type="Pfam" id="PF12146"/>
    </source>
</evidence>
<keyword evidence="1" id="KW-0812">Transmembrane</keyword>
<keyword evidence="1" id="KW-0472">Membrane</keyword>
<reference evidence="3" key="1">
    <citation type="submission" date="2021-02" db="EMBL/GenBank/DDBJ databases">
        <authorList>
            <person name="Nowell W R."/>
        </authorList>
    </citation>
    <scope>NUCLEOTIDE SEQUENCE</scope>
    <source>
        <strain evidence="3">Ploen Becks lab</strain>
    </source>
</reference>
<dbReference type="InterPro" id="IPR029058">
    <property type="entry name" value="AB_hydrolase_fold"/>
</dbReference>
<dbReference type="GO" id="GO:0052651">
    <property type="term" value="P:monoacylglycerol catabolic process"/>
    <property type="evidence" value="ECO:0007669"/>
    <property type="project" value="TreeGrafter"/>
</dbReference>
<name>A0A813N351_9BILA</name>
<dbReference type="AlphaFoldDB" id="A0A813N351"/>
<dbReference type="EMBL" id="CAJNOC010000246">
    <property type="protein sequence ID" value="CAF0732716.1"/>
    <property type="molecule type" value="Genomic_DNA"/>
</dbReference>
<dbReference type="OrthoDB" id="10249433at2759"/>
<proteinExistence type="predicted"/>
<organism evidence="3 4">
    <name type="scientific">Brachionus calyciflorus</name>
    <dbReference type="NCBI Taxonomy" id="104777"/>
    <lineage>
        <taxon>Eukaryota</taxon>
        <taxon>Metazoa</taxon>
        <taxon>Spiralia</taxon>
        <taxon>Gnathifera</taxon>
        <taxon>Rotifera</taxon>
        <taxon>Eurotatoria</taxon>
        <taxon>Monogononta</taxon>
        <taxon>Pseudotrocha</taxon>
        <taxon>Ploima</taxon>
        <taxon>Brachionidae</taxon>
        <taxon>Brachionus</taxon>
    </lineage>
</organism>
<dbReference type="PANTHER" id="PTHR12277">
    <property type="entry name" value="ALPHA/BETA HYDROLASE DOMAIN-CONTAINING PROTEIN"/>
    <property type="match status" value="1"/>
</dbReference>
<dbReference type="GO" id="GO:0047372">
    <property type="term" value="F:monoacylglycerol lipase activity"/>
    <property type="evidence" value="ECO:0007669"/>
    <property type="project" value="TreeGrafter"/>
</dbReference>
<gene>
    <name evidence="3" type="ORF">OXX778_LOCUS2941</name>
</gene>
<keyword evidence="4" id="KW-1185">Reference proteome</keyword>
<protein>
    <recommendedName>
        <fullName evidence="2">Serine aminopeptidase S33 domain-containing protein</fullName>
    </recommendedName>
</protein>
<evidence type="ECO:0000256" key="1">
    <source>
        <dbReference type="SAM" id="Phobius"/>
    </source>
</evidence>
<accession>A0A813N351</accession>
<dbReference type="Gene3D" id="3.40.50.1820">
    <property type="entry name" value="alpha/beta hydrolase"/>
    <property type="match status" value="1"/>
</dbReference>
<dbReference type="PANTHER" id="PTHR12277:SF194">
    <property type="entry name" value="FI04476P"/>
    <property type="match status" value="1"/>
</dbReference>
<dbReference type="SUPFAM" id="SSF53474">
    <property type="entry name" value="alpha/beta-Hydrolases"/>
    <property type="match status" value="1"/>
</dbReference>
<feature type="transmembrane region" description="Helical" evidence="1">
    <location>
        <begin position="12"/>
        <end position="30"/>
    </location>
</feature>
<dbReference type="Proteomes" id="UP000663879">
    <property type="component" value="Unassembled WGS sequence"/>
</dbReference>
<keyword evidence="1" id="KW-1133">Transmembrane helix</keyword>
<dbReference type="GO" id="GO:0006660">
    <property type="term" value="P:phosphatidylserine catabolic process"/>
    <property type="evidence" value="ECO:0007669"/>
    <property type="project" value="TreeGrafter"/>
</dbReference>
<evidence type="ECO:0000313" key="4">
    <source>
        <dbReference type="Proteomes" id="UP000663879"/>
    </source>
</evidence>